<gene>
    <name evidence="2" type="ORF">KFL_003470110</name>
</gene>
<feature type="region of interest" description="Disordered" evidence="1">
    <location>
        <begin position="1"/>
        <end position="77"/>
    </location>
</feature>
<evidence type="ECO:0000313" key="2">
    <source>
        <dbReference type="EMBL" id="GAQ87354.1"/>
    </source>
</evidence>
<feature type="compositionally biased region" description="Low complexity" evidence="1">
    <location>
        <begin position="1"/>
        <end position="21"/>
    </location>
</feature>
<dbReference type="OrthoDB" id="1914854at2759"/>
<dbReference type="OMA" id="HRRGFNG"/>
<accession>A0A1Y1I8P9</accession>
<evidence type="ECO:0000256" key="1">
    <source>
        <dbReference type="SAM" id="MobiDB-lite"/>
    </source>
</evidence>
<evidence type="ECO:0000313" key="3">
    <source>
        <dbReference type="Proteomes" id="UP000054558"/>
    </source>
</evidence>
<feature type="compositionally biased region" description="Low complexity" evidence="1">
    <location>
        <begin position="50"/>
        <end position="64"/>
    </location>
</feature>
<dbReference type="Proteomes" id="UP000054558">
    <property type="component" value="Unassembled WGS sequence"/>
</dbReference>
<dbReference type="AlphaFoldDB" id="A0A1Y1I8P9"/>
<proteinExistence type="predicted"/>
<dbReference type="EMBL" id="DF237296">
    <property type="protein sequence ID" value="GAQ87354.1"/>
    <property type="molecule type" value="Genomic_DNA"/>
</dbReference>
<sequence length="357" mass="37921">MAFNQNRAGAPNSAAGRAAEAIENRTGPTSAVGRAAGNFADREEMKHGSTGTAAGLTGTRATGMTGTGLTGQHHMGTGVAAGAGRMMRDEQYDREALQGVTGIRSETTGQGPAYCPNPNDSTLPKEFETRVQVIEKVPEMKTVTKTDYVKRLDERTETVLVPKTKVVMEEVERVDMVPHVKEIPKTRTETRHRVVEEQVQVPYTEKVVVNVPVPRKETVPRVVTEQVETTVTVPIVKEVPVTRKVEVPTGNYCENPVNEFHHAGKGLPTGLHGEKLGHHPNVLNKDLGAHTSTATGTGIAAGTGLGAGAHHTTGTGMTGTHTTGTGLAGTHTGTTAAVPKKKSLLQKIEDKLMPGHH</sequence>
<protein>
    <submittedName>
        <fullName evidence="2">Uncharacterized protein</fullName>
    </submittedName>
</protein>
<organism evidence="2 3">
    <name type="scientific">Klebsormidium nitens</name>
    <name type="common">Green alga</name>
    <name type="synonym">Ulothrix nitens</name>
    <dbReference type="NCBI Taxonomy" id="105231"/>
    <lineage>
        <taxon>Eukaryota</taxon>
        <taxon>Viridiplantae</taxon>
        <taxon>Streptophyta</taxon>
        <taxon>Klebsormidiophyceae</taxon>
        <taxon>Klebsormidiales</taxon>
        <taxon>Klebsormidiaceae</taxon>
        <taxon>Klebsormidium</taxon>
    </lineage>
</organism>
<reference evidence="2 3" key="1">
    <citation type="journal article" date="2014" name="Nat. Commun.">
        <title>Klebsormidium flaccidum genome reveals primary factors for plant terrestrial adaptation.</title>
        <authorList>
            <person name="Hori K."/>
            <person name="Maruyama F."/>
            <person name="Fujisawa T."/>
            <person name="Togashi T."/>
            <person name="Yamamoto N."/>
            <person name="Seo M."/>
            <person name="Sato S."/>
            <person name="Yamada T."/>
            <person name="Mori H."/>
            <person name="Tajima N."/>
            <person name="Moriyama T."/>
            <person name="Ikeuchi M."/>
            <person name="Watanabe M."/>
            <person name="Wada H."/>
            <person name="Kobayashi K."/>
            <person name="Saito M."/>
            <person name="Masuda T."/>
            <person name="Sasaki-Sekimoto Y."/>
            <person name="Mashiguchi K."/>
            <person name="Awai K."/>
            <person name="Shimojima M."/>
            <person name="Masuda S."/>
            <person name="Iwai M."/>
            <person name="Nobusawa T."/>
            <person name="Narise T."/>
            <person name="Kondo S."/>
            <person name="Saito H."/>
            <person name="Sato R."/>
            <person name="Murakawa M."/>
            <person name="Ihara Y."/>
            <person name="Oshima-Yamada Y."/>
            <person name="Ohtaka K."/>
            <person name="Satoh M."/>
            <person name="Sonobe K."/>
            <person name="Ishii M."/>
            <person name="Ohtani R."/>
            <person name="Kanamori-Sato M."/>
            <person name="Honoki R."/>
            <person name="Miyazaki D."/>
            <person name="Mochizuki H."/>
            <person name="Umetsu J."/>
            <person name="Higashi K."/>
            <person name="Shibata D."/>
            <person name="Kamiya Y."/>
            <person name="Sato N."/>
            <person name="Nakamura Y."/>
            <person name="Tabata S."/>
            <person name="Ida S."/>
            <person name="Kurokawa K."/>
            <person name="Ohta H."/>
        </authorList>
    </citation>
    <scope>NUCLEOTIDE SEQUENCE [LARGE SCALE GENOMIC DNA]</scope>
    <source>
        <strain evidence="2 3">NIES-2285</strain>
    </source>
</reference>
<feature type="region of interest" description="Disordered" evidence="1">
    <location>
        <begin position="104"/>
        <end position="123"/>
    </location>
</feature>
<keyword evidence="3" id="KW-1185">Reference proteome</keyword>
<name>A0A1Y1I8P9_KLENI</name>